<comment type="caution">
    <text evidence="1">The sequence shown here is derived from an EMBL/GenBank/DDBJ whole genome shotgun (WGS) entry which is preliminary data.</text>
</comment>
<organism evidence="1 2">
    <name type="scientific">Colletotrichum truncatum</name>
    <name type="common">Anthracnose fungus</name>
    <name type="synonym">Colletotrichum capsici</name>
    <dbReference type="NCBI Taxonomy" id="5467"/>
    <lineage>
        <taxon>Eukaryota</taxon>
        <taxon>Fungi</taxon>
        <taxon>Dikarya</taxon>
        <taxon>Ascomycota</taxon>
        <taxon>Pezizomycotina</taxon>
        <taxon>Sordariomycetes</taxon>
        <taxon>Hypocreomycetidae</taxon>
        <taxon>Glomerellales</taxon>
        <taxon>Glomerellaceae</taxon>
        <taxon>Colletotrichum</taxon>
        <taxon>Colletotrichum truncatum species complex</taxon>
    </lineage>
</organism>
<proteinExistence type="predicted"/>
<evidence type="ECO:0000313" key="2">
    <source>
        <dbReference type="Proteomes" id="UP000805649"/>
    </source>
</evidence>
<evidence type="ECO:0000313" key="1">
    <source>
        <dbReference type="EMBL" id="KAL0936354.1"/>
    </source>
</evidence>
<keyword evidence="2" id="KW-1185">Reference proteome</keyword>
<sequence length="408" mass="46985">MTTQSDSAFENLPTEILEQIILYITDPGSIYHLLVASPAASRVFNVSEAGPKALDNALAETMAPQVCRFIRLVGLIRTATSEKPLAESLRAFAEQYTQRLEGTHLGPVPPLPRSFCGEHRHATRSLLSTVRHIIFLASDCLEHYRRRCLSIKPSHLKSRFVWGSGYAKPWREKPLGEPYKPQDIGPPCWVEEQRVMRGFWRLQLLNEMRTAASEGRLRWAVEDDQKEISADTLFLGWNRPRQPKKEEFLTVVDFVNHTQSGPINADYPLCLPPSPRGHNAVGKWPALALYQQVDSLWERDTLLDLNPAGFGFYMRLWGSHFSPIRGVPFRPYRELGFAIWETDKLTKLKLWWPHEASRDGKTRPLDKNDQIFAWRSLLSQELLAELVEKMDEEYRRTGRWLPQDNPDM</sequence>
<dbReference type="Proteomes" id="UP000805649">
    <property type="component" value="Unassembled WGS sequence"/>
</dbReference>
<gene>
    <name evidence="1" type="ORF">CTRU02_208569</name>
</gene>
<accession>A0ACC3YWU9</accession>
<reference evidence="1 2" key="1">
    <citation type="journal article" date="2020" name="Phytopathology">
        <title>Genome Sequence Resources of Colletotrichum truncatum, C. plurivorum, C. musicola, and C. sojae: Four Species Pathogenic to Soybean (Glycine max).</title>
        <authorList>
            <person name="Rogerio F."/>
            <person name="Boufleur T.R."/>
            <person name="Ciampi-Guillardi M."/>
            <person name="Sukno S.A."/>
            <person name="Thon M.R."/>
            <person name="Massola Junior N.S."/>
            <person name="Baroncelli R."/>
        </authorList>
    </citation>
    <scope>NUCLEOTIDE SEQUENCE [LARGE SCALE GENOMIC DNA]</scope>
    <source>
        <strain evidence="1 2">CMES1059</strain>
    </source>
</reference>
<dbReference type="EMBL" id="VUJX02000005">
    <property type="protein sequence ID" value="KAL0936354.1"/>
    <property type="molecule type" value="Genomic_DNA"/>
</dbReference>
<name>A0ACC3YWU9_COLTU</name>
<protein>
    <submittedName>
        <fullName evidence="1">Uncharacterized protein</fullName>
    </submittedName>
</protein>